<dbReference type="NCBIfam" id="TIGR01356">
    <property type="entry name" value="aroA"/>
    <property type="match status" value="1"/>
</dbReference>
<dbReference type="InterPro" id="IPR006264">
    <property type="entry name" value="EPSP_synthase"/>
</dbReference>
<accession>A0A0P6XIP8</accession>
<dbReference type="AlphaFoldDB" id="A0A0P6XIP8"/>
<dbReference type="Pfam" id="PF00275">
    <property type="entry name" value="EPSP_synthase"/>
    <property type="match status" value="1"/>
</dbReference>
<feature type="binding site" evidence="9">
    <location>
        <position position="123"/>
    </location>
    <ligand>
        <name>phosphoenolpyruvate</name>
        <dbReference type="ChEBI" id="CHEBI:58702"/>
    </ligand>
</feature>
<evidence type="ECO:0000259" key="10">
    <source>
        <dbReference type="Pfam" id="PF00275"/>
    </source>
</evidence>
<evidence type="ECO:0000256" key="1">
    <source>
        <dbReference type="ARBA" id="ARBA00002174"/>
    </source>
</evidence>
<dbReference type="PANTHER" id="PTHR21090:SF5">
    <property type="entry name" value="PENTAFUNCTIONAL AROM POLYPEPTIDE"/>
    <property type="match status" value="1"/>
</dbReference>
<comment type="subunit">
    <text evidence="9">Monomer.</text>
</comment>
<evidence type="ECO:0000256" key="4">
    <source>
        <dbReference type="ARBA" id="ARBA00022490"/>
    </source>
</evidence>
<evidence type="ECO:0000313" key="12">
    <source>
        <dbReference type="Proteomes" id="UP000050544"/>
    </source>
</evidence>
<dbReference type="Gene3D" id="3.65.10.10">
    <property type="entry name" value="Enolpyruvate transferase domain"/>
    <property type="match status" value="2"/>
</dbReference>
<keyword evidence="4 9" id="KW-0963">Cytoplasm</keyword>
<dbReference type="CDD" id="cd01556">
    <property type="entry name" value="EPSP_synthase"/>
    <property type="match status" value="1"/>
</dbReference>
<comment type="function">
    <text evidence="1 9">Catalyzes the transfer of the enolpyruvyl moiety of phosphoenolpyruvate (PEP) to the 5-hydroxyl of shikimate-3-phosphate (S3P) to produce enolpyruvyl shikimate-3-phosphate and inorganic phosphate.</text>
</comment>
<keyword evidence="7 9" id="KW-0057">Aromatic amino acid biosynthesis</keyword>
<evidence type="ECO:0000256" key="5">
    <source>
        <dbReference type="ARBA" id="ARBA00022605"/>
    </source>
</evidence>
<organism evidence="11 12">
    <name type="scientific">Thermanaerothrix daxensis</name>
    <dbReference type="NCBI Taxonomy" id="869279"/>
    <lineage>
        <taxon>Bacteria</taxon>
        <taxon>Bacillati</taxon>
        <taxon>Chloroflexota</taxon>
        <taxon>Anaerolineae</taxon>
        <taxon>Anaerolineales</taxon>
        <taxon>Anaerolineaceae</taxon>
        <taxon>Thermanaerothrix</taxon>
    </lineage>
</organism>
<dbReference type="FunFam" id="3.65.10.10:FF:000005">
    <property type="entry name" value="3-phosphoshikimate 1-carboxyvinyltransferase"/>
    <property type="match status" value="1"/>
</dbReference>
<dbReference type="GO" id="GO:0003866">
    <property type="term" value="F:3-phosphoshikimate 1-carboxyvinyltransferase activity"/>
    <property type="evidence" value="ECO:0007669"/>
    <property type="project" value="UniProtKB-UniRule"/>
</dbReference>
<feature type="binding site" evidence="9">
    <location>
        <position position="27"/>
    </location>
    <ligand>
        <name>3-phosphoshikimate</name>
        <dbReference type="ChEBI" id="CHEBI:145989"/>
    </ligand>
</feature>
<reference evidence="11 12" key="1">
    <citation type="submission" date="2015-07" db="EMBL/GenBank/DDBJ databases">
        <title>Whole genome sequence of Thermanaerothrix daxensis DSM 23592.</title>
        <authorList>
            <person name="Hemp J."/>
            <person name="Ward L.M."/>
            <person name="Pace L.A."/>
            <person name="Fischer W.W."/>
        </authorList>
    </citation>
    <scope>NUCLEOTIDE SEQUENCE [LARGE SCALE GENOMIC DNA]</scope>
    <source>
        <strain evidence="11 12">GNS-1</strain>
    </source>
</reference>
<dbReference type="OrthoDB" id="9809920at2"/>
<gene>
    <name evidence="9" type="primary">aroA</name>
    <name evidence="11" type="ORF">SE15_07260</name>
</gene>
<feature type="binding site" evidence="9">
    <location>
        <position position="346"/>
    </location>
    <ligand>
        <name>3-phosphoshikimate</name>
        <dbReference type="ChEBI" id="CHEBI:145989"/>
    </ligand>
</feature>
<keyword evidence="12" id="KW-1185">Reference proteome</keyword>
<comment type="subcellular location">
    <subcellularLocation>
        <location evidence="9">Cytoplasm</location>
    </subcellularLocation>
</comment>
<dbReference type="UniPathway" id="UPA00053">
    <property type="reaction ID" value="UER00089"/>
</dbReference>
<feature type="binding site" evidence="9">
    <location>
        <position position="22"/>
    </location>
    <ligand>
        <name>phosphoenolpyruvate</name>
        <dbReference type="ChEBI" id="CHEBI:58702"/>
    </ligand>
</feature>
<comment type="pathway">
    <text evidence="2 9">Metabolic intermediate biosynthesis; chorismate biosynthesis; chorismate from D-erythrose 4-phosphate and phosphoenolpyruvate: step 6/7.</text>
</comment>
<dbReference type="SUPFAM" id="SSF55205">
    <property type="entry name" value="EPT/RTPC-like"/>
    <property type="match status" value="1"/>
</dbReference>
<dbReference type="GO" id="GO:0009073">
    <property type="term" value="P:aromatic amino acid family biosynthetic process"/>
    <property type="evidence" value="ECO:0007669"/>
    <property type="project" value="UniProtKB-KW"/>
</dbReference>
<feature type="binding site" evidence="9">
    <location>
        <position position="166"/>
    </location>
    <ligand>
        <name>3-phosphoshikimate</name>
        <dbReference type="ChEBI" id="CHEBI:145989"/>
    </ligand>
</feature>
<evidence type="ECO:0000313" key="11">
    <source>
        <dbReference type="EMBL" id="KPL83077.1"/>
    </source>
</evidence>
<dbReference type="PATRIC" id="fig|869279.4.peg.2185"/>
<dbReference type="HAMAP" id="MF_00210">
    <property type="entry name" value="EPSP_synth"/>
    <property type="match status" value="1"/>
</dbReference>
<evidence type="ECO:0000256" key="3">
    <source>
        <dbReference type="ARBA" id="ARBA00009948"/>
    </source>
</evidence>
<feature type="binding site" evidence="9">
    <location>
        <position position="319"/>
    </location>
    <ligand>
        <name>3-phosphoshikimate</name>
        <dbReference type="ChEBI" id="CHEBI:145989"/>
    </ligand>
</feature>
<dbReference type="EMBL" id="LGKO01000004">
    <property type="protein sequence ID" value="KPL83077.1"/>
    <property type="molecule type" value="Genomic_DNA"/>
</dbReference>
<dbReference type="PIRSF" id="PIRSF000505">
    <property type="entry name" value="EPSPS"/>
    <property type="match status" value="1"/>
</dbReference>
<evidence type="ECO:0000256" key="6">
    <source>
        <dbReference type="ARBA" id="ARBA00022679"/>
    </source>
</evidence>
<dbReference type="GO" id="GO:0005737">
    <property type="term" value="C:cytoplasm"/>
    <property type="evidence" value="ECO:0007669"/>
    <property type="project" value="UniProtKB-SubCell"/>
</dbReference>
<feature type="active site" description="Proton acceptor" evidence="9">
    <location>
        <position position="319"/>
    </location>
</feature>
<evidence type="ECO:0000256" key="2">
    <source>
        <dbReference type="ARBA" id="ARBA00004811"/>
    </source>
</evidence>
<evidence type="ECO:0000256" key="8">
    <source>
        <dbReference type="ARBA" id="ARBA00044633"/>
    </source>
</evidence>
<name>A0A0P6XIP8_9CHLR</name>
<protein>
    <recommendedName>
        <fullName evidence="9">3-phosphoshikimate 1-carboxyvinyltransferase</fullName>
        <ecNumber evidence="9">2.5.1.19</ecNumber>
    </recommendedName>
    <alternativeName>
        <fullName evidence="9">5-enolpyruvylshikimate-3-phosphate synthase</fullName>
        <shortName evidence="9">EPSP synthase</shortName>
        <shortName evidence="9">EPSPS</shortName>
    </alternativeName>
</protein>
<dbReference type="GO" id="GO:0009423">
    <property type="term" value="P:chorismate biosynthetic process"/>
    <property type="evidence" value="ECO:0007669"/>
    <property type="project" value="UniProtKB-UniRule"/>
</dbReference>
<feature type="binding site" evidence="9">
    <location>
        <position position="168"/>
    </location>
    <ligand>
        <name>3-phosphoshikimate</name>
        <dbReference type="ChEBI" id="CHEBI:145989"/>
    </ligand>
</feature>
<feature type="binding site" evidence="9">
    <location>
        <position position="168"/>
    </location>
    <ligand>
        <name>phosphoenolpyruvate</name>
        <dbReference type="ChEBI" id="CHEBI:58702"/>
    </ligand>
</feature>
<feature type="binding site" evidence="9">
    <location>
        <position position="23"/>
    </location>
    <ligand>
        <name>3-phosphoshikimate</name>
        <dbReference type="ChEBI" id="CHEBI:145989"/>
    </ligand>
</feature>
<dbReference type="FunFam" id="3.65.10.10:FF:000006">
    <property type="entry name" value="3-phosphoshikimate 1-carboxyvinyltransferase"/>
    <property type="match status" value="1"/>
</dbReference>
<feature type="binding site" evidence="9">
    <location>
        <position position="392"/>
    </location>
    <ligand>
        <name>phosphoenolpyruvate</name>
        <dbReference type="ChEBI" id="CHEBI:58702"/>
    </ligand>
</feature>
<feature type="domain" description="Enolpyruvate transferase" evidence="10">
    <location>
        <begin position="11"/>
        <end position="427"/>
    </location>
</feature>
<proteinExistence type="inferred from homology"/>
<evidence type="ECO:0000256" key="9">
    <source>
        <dbReference type="HAMAP-Rule" id="MF_00210"/>
    </source>
</evidence>
<dbReference type="InterPro" id="IPR001986">
    <property type="entry name" value="Enolpyruvate_Tfrase_dom"/>
</dbReference>
<dbReference type="STRING" id="869279.SE15_07260"/>
<keyword evidence="6 9" id="KW-0808">Transferase</keyword>
<dbReference type="InterPro" id="IPR023193">
    <property type="entry name" value="EPSP_synthase_CS"/>
</dbReference>
<sequence length="437" mass="46563">MSAVRVLPCTGLQGSTTLPGDKSISHRALLLGALANGPSTINNFLPGGDCLATAGALRALGISIETPSERTVIVHGRGLNGLQPSHSPINCVRSGTTMRLLAGLLAGQSFSSILTGEEQLLRRPMERVAIPLRQMGAEIQTTNGHAPLHIQGRRLHGTQLTLEVPSAQVKSAILLAALYADSPTTIQETAPTRDHTERMLQAMGAVLEVHTSNKYRKMTLFPHRHPLTPLEIEVPGDFSSAAFPLVAALIIPGSHIHLKNIGINPTRTGLLDALIQMGASVRIHNERLVANEPAADLEVQSSQLKAIEIAGDLVVRMIDEFPIFAIAATQAQGKTVVRDAAELRVKETDRIATVVTELRKLGAVIVERLDGFEITGPVKLQSAAVSSHGDHRLAMALFVAGLIARDPIFIDDVACAADSFPGFLETMQSLGAEYASN</sequence>
<comment type="caution">
    <text evidence="11">The sequence shown here is derived from an EMBL/GenBank/DDBJ whole genome shotgun (WGS) entry which is preliminary data.</text>
</comment>
<dbReference type="RefSeq" id="WP_054521454.1">
    <property type="nucleotide sequence ID" value="NZ_LGKO01000004.1"/>
</dbReference>
<comment type="catalytic activity">
    <reaction evidence="8">
        <text>3-phosphoshikimate + phosphoenolpyruvate = 5-O-(1-carboxyvinyl)-3-phosphoshikimate + phosphate</text>
        <dbReference type="Rhea" id="RHEA:21256"/>
        <dbReference type="ChEBI" id="CHEBI:43474"/>
        <dbReference type="ChEBI" id="CHEBI:57701"/>
        <dbReference type="ChEBI" id="CHEBI:58702"/>
        <dbReference type="ChEBI" id="CHEBI:145989"/>
        <dbReference type="EC" id="2.5.1.19"/>
    </reaction>
    <physiologicalReaction direction="left-to-right" evidence="8">
        <dbReference type="Rhea" id="RHEA:21257"/>
    </physiologicalReaction>
</comment>
<feature type="binding site" evidence="9">
    <location>
        <position position="95"/>
    </location>
    <ligand>
        <name>phosphoenolpyruvate</name>
        <dbReference type="ChEBI" id="CHEBI:58702"/>
    </ligand>
</feature>
<dbReference type="InterPro" id="IPR013792">
    <property type="entry name" value="RNA3'P_cycl/enolpyr_Trfase_a/b"/>
</dbReference>
<dbReference type="PANTHER" id="PTHR21090">
    <property type="entry name" value="AROM/DEHYDROQUINATE SYNTHASE"/>
    <property type="match status" value="1"/>
</dbReference>
<comment type="caution">
    <text evidence="9">Lacks conserved residue(s) required for the propagation of feature annotation.</text>
</comment>
<dbReference type="PROSITE" id="PS00885">
    <property type="entry name" value="EPSP_SYNTHASE_2"/>
    <property type="match status" value="1"/>
</dbReference>
<dbReference type="InterPro" id="IPR036968">
    <property type="entry name" value="Enolpyruvate_Tfrase_sf"/>
</dbReference>
<feature type="binding site" evidence="9">
    <location>
        <position position="350"/>
    </location>
    <ligand>
        <name>phosphoenolpyruvate</name>
        <dbReference type="ChEBI" id="CHEBI:58702"/>
    </ligand>
</feature>
<keyword evidence="5 9" id="KW-0028">Amino-acid biosynthesis</keyword>
<dbReference type="Proteomes" id="UP000050544">
    <property type="component" value="Unassembled WGS sequence"/>
</dbReference>
<comment type="similarity">
    <text evidence="3 9">Belongs to the EPSP synthase family.</text>
</comment>
<dbReference type="EC" id="2.5.1.19" evidence="9"/>
<dbReference type="GO" id="GO:0008652">
    <property type="term" value="P:amino acid biosynthetic process"/>
    <property type="evidence" value="ECO:0007669"/>
    <property type="project" value="UniProtKB-KW"/>
</dbReference>
<evidence type="ECO:0000256" key="7">
    <source>
        <dbReference type="ARBA" id="ARBA00023141"/>
    </source>
</evidence>
<feature type="binding site" evidence="9">
    <location>
        <position position="22"/>
    </location>
    <ligand>
        <name>3-phosphoshikimate</name>
        <dbReference type="ChEBI" id="CHEBI:145989"/>
    </ligand>
</feature>